<dbReference type="Gene3D" id="3.10.350.10">
    <property type="entry name" value="LysM domain"/>
    <property type="match status" value="2"/>
</dbReference>
<dbReference type="Gene3D" id="3.30.60.10">
    <property type="entry name" value="Endochitinase-like"/>
    <property type="match status" value="1"/>
</dbReference>
<keyword evidence="2" id="KW-0843">Virulence</keyword>
<evidence type="ECO:0000256" key="1">
    <source>
        <dbReference type="ARBA" id="ARBA00022669"/>
    </source>
</evidence>
<dbReference type="EMBL" id="JAPZBR010000003">
    <property type="protein sequence ID" value="KAJ5357437.1"/>
    <property type="molecule type" value="Genomic_DNA"/>
</dbReference>
<evidence type="ECO:0000313" key="7">
    <source>
        <dbReference type="Proteomes" id="UP001148299"/>
    </source>
</evidence>
<evidence type="ECO:0000256" key="2">
    <source>
        <dbReference type="ARBA" id="ARBA00023026"/>
    </source>
</evidence>
<gene>
    <name evidence="6" type="ORF">N7541_004595</name>
</gene>
<evidence type="ECO:0000256" key="4">
    <source>
        <dbReference type="SAM" id="SignalP"/>
    </source>
</evidence>
<accession>A0A9W9RC77</accession>
<dbReference type="InterPro" id="IPR057277">
    <property type="entry name" value="LysM_C"/>
</dbReference>
<keyword evidence="1" id="KW-0147">Chitin-binding</keyword>
<feature type="compositionally biased region" description="Low complexity" evidence="3">
    <location>
        <begin position="292"/>
        <end position="312"/>
    </location>
</feature>
<dbReference type="InterPro" id="IPR036861">
    <property type="entry name" value="Endochitinase-like_sf"/>
</dbReference>
<reference evidence="6" key="2">
    <citation type="journal article" date="2023" name="IMA Fungus">
        <title>Comparative genomic study of the Penicillium genus elucidates a diverse pangenome and 15 lateral gene transfer events.</title>
        <authorList>
            <person name="Petersen C."/>
            <person name="Sorensen T."/>
            <person name="Nielsen M.R."/>
            <person name="Sondergaard T.E."/>
            <person name="Sorensen J.L."/>
            <person name="Fitzpatrick D.A."/>
            <person name="Frisvad J.C."/>
            <person name="Nielsen K.L."/>
        </authorList>
    </citation>
    <scope>NUCLEOTIDE SEQUENCE</scope>
    <source>
        <strain evidence="6">IBT 35675</strain>
    </source>
</reference>
<dbReference type="InterPro" id="IPR036779">
    <property type="entry name" value="LysM_dom_sf"/>
</dbReference>
<reference evidence="6" key="1">
    <citation type="submission" date="2022-12" db="EMBL/GenBank/DDBJ databases">
        <authorList>
            <person name="Petersen C."/>
        </authorList>
    </citation>
    <scope>NUCLEOTIDE SEQUENCE</scope>
    <source>
        <strain evidence="6">IBT 35675</strain>
    </source>
</reference>
<organism evidence="6 7">
    <name type="scientific">Penicillium brevicompactum</name>
    <dbReference type="NCBI Taxonomy" id="5074"/>
    <lineage>
        <taxon>Eukaryota</taxon>
        <taxon>Fungi</taxon>
        <taxon>Dikarya</taxon>
        <taxon>Ascomycota</taxon>
        <taxon>Pezizomycotina</taxon>
        <taxon>Eurotiomycetes</taxon>
        <taxon>Eurotiomycetidae</taxon>
        <taxon>Eurotiales</taxon>
        <taxon>Aspergillaceae</taxon>
        <taxon>Penicillium</taxon>
    </lineage>
</organism>
<dbReference type="PANTHER" id="PTHR47700">
    <property type="entry name" value="V CHITINASE, PUTATIVE (AFU_ORTHOLOGUE AFUA_6G13720)-RELATED"/>
    <property type="match status" value="1"/>
</dbReference>
<evidence type="ECO:0000256" key="3">
    <source>
        <dbReference type="SAM" id="MobiDB-lite"/>
    </source>
</evidence>
<dbReference type="Pfam" id="PF00187">
    <property type="entry name" value="Chitin_bind_1"/>
    <property type="match status" value="1"/>
</dbReference>
<dbReference type="PROSITE" id="PS00026">
    <property type="entry name" value="CHIT_BIND_I_1"/>
    <property type="match status" value="1"/>
</dbReference>
<feature type="region of interest" description="Disordered" evidence="3">
    <location>
        <begin position="290"/>
        <end position="312"/>
    </location>
</feature>
<keyword evidence="7" id="KW-1185">Reference proteome</keyword>
<proteinExistence type="predicted"/>
<evidence type="ECO:0000259" key="5">
    <source>
        <dbReference type="PROSITE" id="PS51782"/>
    </source>
</evidence>
<dbReference type="InterPro" id="IPR018371">
    <property type="entry name" value="Chitin-binding_1_CS"/>
</dbReference>
<keyword evidence="4" id="KW-0732">Signal</keyword>
<dbReference type="InterPro" id="IPR001002">
    <property type="entry name" value="Chitin-bd_1"/>
</dbReference>
<dbReference type="GO" id="GO:0008061">
    <property type="term" value="F:chitin binding"/>
    <property type="evidence" value="ECO:0007669"/>
    <property type="project" value="UniProtKB-KW"/>
</dbReference>
<dbReference type="PROSITE" id="PS51782">
    <property type="entry name" value="LYSM"/>
    <property type="match status" value="2"/>
</dbReference>
<feature type="domain" description="LysM" evidence="5">
    <location>
        <begin position="104"/>
        <end position="152"/>
    </location>
</feature>
<sequence length="446" mass="47425">MIFSNSGMSRVLCGLVFIHSALALVTSRPENGALQSRSNAICWSIIVTDSDTCETLSAKCGVKSNEFTTFNPAVSCSALPFGLPVCCSTGTQTLPPKGADPMCYDYTARDQLTCDLIAKAYNFSVADIESFNRDTWGWKGCGAIQEGSRMCLSSGLPPMPVAREGYVCGPQKPGTLPPLEWSQLSSLNPCPSGQCCSENGQCGTGADFCGSSTPPTQQIAISSPKATLTRSETSTRKSSMAEAAPTTTSHTTSKVTVTSTSSASATSHKSDKREVNLLDIPLTYYHPEDEMTATSTSSKSSTKTASSTSGTGSIETVEDGWSLVMYPEKDCVGSNYMLLRGYNKKLSDSACLVMPGWDINSISNDVDVSCRWWSEGGLTSAPCNATKLQQPNSWIMSNGLCTVVRNDGCDNYHDIGQTYGARGGGHCQNRLPTDPAPFGSMNCYVG</sequence>
<feature type="compositionally biased region" description="Low complexity" evidence="3">
    <location>
        <begin position="246"/>
        <end position="267"/>
    </location>
</feature>
<feature type="region of interest" description="Disordered" evidence="3">
    <location>
        <begin position="213"/>
        <end position="272"/>
    </location>
</feature>
<name>A0A9W9RC77_PENBR</name>
<feature type="compositionally biased region" description="Polar residues" evidence="3">
    <location>
        <begin position="213"/>
        <end position="238"/>
    </location>
</feature>
<dbReference type="CDD" id="cd00035">
    <property type="entry name" value="ChtBD1"/>
    <property type="match status" value="1"/>
</dbReference>
<evidence type="ECO:0000313" key="6">
    <source>
        <dbReference type="EMBL" id="KAJ5357437.1"/>
    </source>
</evidence>
<dbReference type="Proteomes" id="UP001148299">
    <property type="component" value="Unassembled WGS sequence"/>
</dbReference>
<feature type="domain" description="LysM" evidence="5">
    <location>
        <begin position="43"/>
        <end position="87"/>
    </location>
</feature>
<protein>
    <submittedName>
        <fullName evidence="6">Peptidoglycan-binding Lysin subgroup</fullName>
    </submittedName>
</protein>
<feature type="signal peptide" evidence="4">
    <location>
        <begin position="1"/>
        <end position="23"/>
    </location>
</feature>
<dbReference type="PANTHER" id="PTHR47700:SF2">
    <property type="entry name" value="CHITINASE"/>
    <property type="match status" value="1"/>
</dbReference>
<comment type="caution">
    <text evidence="6">The sequence shown here is derived from an EMBL/GenBank/DDBJ whole genome shotgun (WGS) entry which is preliminary data.</text>
</comment>
<dbReference type="AlphaFoldDB" id="A0A9W9RC77"/>
<dbReference type="Pfam" id="PF25139">
    <property type="entry name" value="LysM14_C"/>
    <property type="match status" value="1"/>
</dbReference>
<dbReference type="SUPFAM" id="SSF57016">
    <property type="entry name" value="Plant lectins/antimicrobial peptides"/>
    <property type="match status" value="1"/>
</dbReference>
<dbReference type="InterPro" id="IPR053214">
    <property type="entry name" value="LysM12-like"/>
</dbReference>
<feature type="chain" id="PRO_5040841607" evidence="4">
    <location>
        <begin position="24"/>
        <end position="446"/>
    </location>
</feature>
<dbReference type="InterPro" id="IPR018392">
    <property type="entry name" value="LysM"/>
</dbReference>